<dbReference type="SUPFAM" id="SSF50494">
    <property type="entry name" value="Trypsin-like serine proteases"/>
    <property type="match status" value="1"/>
</dbReference>
<dbReference type="AlphaFoldDB" id="A0A365H804"/>
<protein>
    <submittedName>
        <fullName evidence="1">Serine protease</fullName>
    </submittedName>
</protein>
<dbReference type="Pfam" id="PF13365">
    <property type="entry name" value="Trypsin_2"/>
    <property type="match status" value="1"/>
</dbReference>
<dbReference type="InterPro" id="IPR043504">
    <property type="entry name" value="Peptidase_S1_PA_chymotrypsin"/>
</dbReference>
<reference evidence="1 2" key="1">
    <citation type="submission" date="2018-06" db="EMBL/GenBank/DDBJ databases">
        <title>Actinomadura craniellae sp. nov. isolated from marine sponge Craniella sp.</title>
        <authorList>
            <person name="Li L."/>
            <person name="Xu Q.H."/>
            <person name="Lin H.W."/>
            <person name="Lu Y.H."/>
        </authorList>
    </citation>
    <scope>NUCLEOTIDE SEQUENCE [LARGE SCALE GENOMIC DNA]</scope>
    <source>
        <strain evidence="1 2">LHW63021</strain>
    </source>
</reference>
<keyword evidence="1" id="KW-0378">Hydrolase</keyword>
<dbReference type="Proteomes" id="UP000251891">
    <property type="component" value="Unassembled WGS sequence"/>
</dbReference>
<comment type="caution">
    <text evidence="1">The sequence shown here is derived from an EMBL/GenBank/DDBJ whole genome shotgun (WGS) entry which is preliminary data.</text>
</comment>
<dbReference type="OrthoDB" id="104542at2"/>
<sequence>MRAEDQLPKEFVELANIQYREQEKLLARQRVVGVALGYKHTSGESTGKKAVTVLVDVKMPKDALTSEERIPAKIGDAITDVQEVGVLQAGAPLTTTGAGQLVAPPTFQGVSQLPQGPLVTSGDLGMTVVQNGAVHAVRVDDRSLPALEHVGPFRLTKRIRPAHGGVSVGHVNITAGTLGTCVYDAAASPGIPQRYYMLSNNHVLANSNNASIGDPILQPGPADGGTFPGDVVARLSRFVPIRFIQSGQPVPLNLVDAAVAEGDFEDLDRRVYWVGNLKGLNTTPAVGLTLQKCGRTTNYTTGTVMNINATVDVNYGGGRVARFTGQIQAGNMSAPGDSGSIVADLDERAVGLLFAGSPAATIINPIVPVQELLGIKVAE</sequence>
<keyword evidence="1" id="KW-0645">Protease</keyword>
<name>A0A365H804_9ACTN</name>
<accession>A0A365H804</accession>
<dbReference type="GO" id="GO:0008233">
    <property type="term" value="F:peptidase activity"/>
    <property type="evidence" value="ECO:0007669"/>
    <property type="project" value="UniProtKB-KW"/>
</dbReference>
<gene>
    <name evidence="1" type="ORF">DPM19_11090</name>
</gene>
<dbReference type="RefSeq" id="WP_111865818.1">
    <property type="nucleotide sequence ID" value="NZ_QLYX01000004.1"/>
</dbReference>
<evidence type="ECO:0000313" key="2">
    <source>
        <dbReference type="Proteomes" id="UP000251891"/>
    </source>
</evidence>
<evidence type="ECO:0000313" key="1">
    <source>
        <dbReference type="EMBL" id="RAY15250.1"/>
    </source>
</evidence>
<dbReference type="EMBL" id="QLYX01000004">
    <property type="protein sequence ID" value="RAY15250.1"/>
    <property type="molecule type" value="Genomic_DNA"/>
</dbReference>
<dbReference type="InterPro" id="IPR009003">
    <property type="entry name" value="Peptidase_S1_PA"/>
</dbReference>
<dbReference type="Gene3D" id="2.40.10.10">
    <property type="entry name" value="Trypsin-like serine proteases"/>
    <property type="match status" value="1"/>
</dbReference>
<proteinExistence type="predicted"/>
<keyword evidence="2" id="KW-1185">Reference proteome</keyword>
<organism evidence="1 2">
    <name type="scientific">Actinomadura craniellae</name>
    <dbReference type="NCBI Taxonomy" id="2231787"/>
    <lineage>
        <taxon>Bacteria</taxon>
        <taxon>Bacillati</taxon>
        <taxon>Actinomycetota</taxon>
        <taxon>Actinomycetes</taxon>
        <taxon>Streptosporangiales</taxon>
        <taxon>Thermomonosporaceae</taxon>
        <taxon>Actinomadura</taxon>
    </lineage>
</organism>
<dbReference type="GO" id="GO:0006508">
    <property type="term" value="P:proteolysis"/>
    <property type="evidence" value="ECO:0007669"/>
    <property type="project" value="UniProtKB-KW"/>
</dbReference>